<reference evidence="2" key="1">
    <citation type="journal article" date="2022" name="Mol. Ecol. Resour.">
        <title>The genomes of chicory, endive, great burdock and yacon provide insights into Asteraceae palaeo-polyploidization history and plant inulin production.</title>
        <authorList>
            <person name="Fan W."/>
            <person name="Wang S."/>
            <person name="Wang H."/>
            <person name="Wang A."/>
            <person name="Jiang F."/>
            <person name="Liu H."/>
            <person name="Zhao H."/>
            <person name="Xu D."/>
            <person name="Zhang Y."/>
        </authorList>
    </citation>
    <scope>NUCLEOTIDE SEQUENCE [LARGE SCALE GENOMIC DNA]</scope>
    <source>
        <strain evidence="2">cv. Punajuju</strain>
    </source>
</reference>
<sequence length="510" mass="57777">MNSPLARASPCSLPHPFTFQFPPSNFNFTSLLFTPSKPSHFIISATTNQTTTPSPLPLALNSHLISKDGFLPNERNRSLNPSYEGKNKGKTIQDLAERIRDGSIKTLNEFNHLFMGLVLEDEADLAYKLYSTLSNYDFSADSFTFSILVHCCCKRNEPMEAKRVLEHMIESGFDSPKVKTFTQLINLFCKKGRLKQAFEVFEIMGKVKCAPTINTYNCLLKGLCYVGRVEEAYECLSKIKKSWKEQGDASLQPDVYTYTAVMDGFCKVGRSDEALELLDDAIKMGLTPSIVTYNTIFNGYFKEGRPMEGFGLLKQMKERNCTPDNVSYSTLLHGLLQWGEIEPAVRVYKEMLEIGFVVDERMTNTLLRGVCRKSRKEKELLKDAYQVFDEMSTRGCDIDPCAYELMIEAFCNGNEIDKAFVNLFEMIKMGLSPRMFTLNIVIRGLCIEGNIEKAMLVFVTGCKGTSEIFDRVVFDVLINETNRQGMVKTATCVYCFALKNGVIPQRKPRR</sequence>
<gene>
    <name evidence="1" type="ORF">L2E82_01369</name>
</gene>
<protein>
    <submittedName>
        <fullName evidence="1">Uncharacterized protein</fullName>
    </submittedName>
</protein>
<organism evidence="1 2">
    <name type="scientific">Cichorium intybus</name>
    <name type="common">Chicory</name>
    <dbReference type="NCBI Taxonomy" id="13427"/>
    <lineage>
        <taxon>Eukaryota</taxon>
        <taxon>Viridiplantae</taxon>
        <taxon>Streptophyta</taxon>
        <taxon>Embryophyta</taxon>
        <taxon>Tracheophyta</taxon>
        <taxon>Spermatophyta</taxon>
        <taxon>Magnoliopsida</taxon>
        <taxon>eudicotyledons</taxon>
        <taxon>Gunneridae</taxon>
        <taxon>Pentapetalae</taxon>
        <taxon>asterids</taxon>
        <taxon>campanulids</taxon>
        <taxon>Asterales</taxon>
        <taxon>Asteraceae</taxon>
        <taxon>Cichorioideae</taxon>
        <taxon>Cichorieae</taxon>
        <taxon>Cichoriinae</taxon>
        <taxon>Cichorium</taxon>
    </lineage>
</organism>
<name>A0ACB9GZU2_CICIN</name>
<dbReference type="EMBL" id="CM042009">
    <property type="protein sequence ID" value="KAI3788598.1"/>
    <property type="molecule type" value="Genomic_DNA"/>
</dbReference>
<reference evidence="1 2" key="2">
    <citation type="journal article" date="2022" name="Mol. Ecol. Resour.">
        <title>The genomes of chicory, endive, great burdock and yacon provide insights into Asteraceae paleo-polyploidization history and plant inulin production.</title>
        <authorList>
            <person name="Fan W."/>
            <person name="Wang S."/>
            <person name="Wang H."/>
            <person name="Wang A."/>
            <person name="Jiang F."/>
            <person name="Liu H."/>
            <person name="Zhao H."/>
            <person name="Xu D."/>
            <person name="Zhang Y."/>
        </authorList>
    </citation>
    <scope>NUCLEOTIDE SEQUENCE [LARGE SCALE GENOMIC DNA]</scope>
    <source>
        <strain evidence="2">cv. Punajuju</strain>
        <tissue evidence="1">Leaves</tissue>
    </source>
</reference>
<accession>A0ACB9GZU2</accession>
<dbReference type="Proteomes" id="UP001055811">
    <property type="component" value="Linkage Group LG01"/>
</dbReference>
<proteinExistence type="predicted"/>
<evidence type="ECO:0000313" key="2">
    <source>
        <dbReference type="Proteomes" id="UP001055811"/>
    </source>
</evidence>
<evidence type="ECO:0000313" key="1">
    <source>
        <dbReference type="EMBL" id="KAI3788598.1"/>
    </source>
</evidence>
<comment type="caution">
    <text evidence="1">The sequence shown here is derived from an EMBL/GenBank/DDBJ whole genome shotgun (WGS) entry which is preliminary data.</text>
</comment>
<keyword evidence="2" id="KW-1185">Reference proteome</keyword>